<reference evidence="3 4" key="1">
    <citation type="journal article" date="2016" name="Nat. Commun.">
        <title>Extremotolerant tardigrade genome and improved radiotolerance of human cultured cells by tardigrade-unique protein.</title>
        <authorList>
            <person name="Hashimoto T."/>
            <person name="Horikawa D.D."/>
            <person name="Saito Y."/>
            <person name="Kuwahara H."/>
            <person name="Kozuka-Hata H."/>
            <person name="Shin-I T."/>
            <person name="Minakuchi Y."/>
            <person name="Ohishi K."/>
            <person name="Motoyama A."/>
            <person name="Aizu T."/>
            <person name="Enomoto A."/>
            <person name="Kondo K."/>
            <person name="Tanaka S."/>
            <person name="Hara Y."/>
            <person name="Koshikawa S."/>
            <person name="Sagara H."/>
            <person name="Miura T."/>
            <person name="Yokobori S."/>
            <person name="Miyagawa K."/>
            <person name="Suzuki Y."/>
            <person name="Kubo T."/>
            <person name="Oyama M."/>
            <person name="Kohara Y."/>
            <person name="Fujiyama A."/>
            <person name="Arakawa K."/>
            <person name="Katayama T."/>
            <person name="Toyoda A."/>
            <person name="Kunieda T."/>
        </authorList>
    </citation>
    <scope>NUCLEOTIDE SEQUENCE [LARGE SCALE GENOMIC DNA]</scope>
    <source>
        <strain evidence="3 4">YOKOZUNA-1</strain>
    </source>
</reference>
<feature type="domain" description="TIR" evidence="2">
    <location>
        <begin position="303"/>
        <end position="429"/>
    </location>
</feature>
<dbReference type="EMBL" id="BDGG01000003">
    <property type="protein sequence ID" value="GAU96589.1"/>
    <property type="molecule type" value="Genomic_DNA"/>
</dbReference>
<proteinExistence type="predicted"/>
<evidence type="ECO:0000313" key="4">
    <source>
        <dbReference type="Proteomes" id="UP000186922"/>
    </source>
</evidence>
<dbReference type="PROSITE" id="PS50104">
    <property type="entry name" value="TIR"/>
    <property type="match status" value="1"/>
</dbReference>
<feature type="compositionally biased region" description="Polar residues" evidence="1">
    <location>
        <begin position="969"/>
        <end position="979"/>
    </location>
</feature>
<organism evidence="3 4">
    <name type="scientific">Ramazzottius varieornatus</name>
    <name type="common">Water bear</name>
    <name type="synonym">Tardigrade</name>
    <dbReference type="NCBI Taxonomy" id="947166"/>
    <lineage>
        <taxon>Eukaryota</taxon>
        <taxon>Metazoa</taxon>
        <taxon>Ecdysozoa</taxon>
        <taxon>Tardigrada</taxon>
        <taxon>Eutardigrada</taxon>
        <taxon>Parachela</taxon>
        <taxon>Hypsibioidea</taxon>
        <taxon>Ramazzottiidae</taxon>
        <taxon>Ramazzottius</taxon>
    </lineage>
</organism>
<dbReference type="STRING" id="947166.A0A1D1V4B3"/>
<feature type="region of interest" description="Disordered" evidence="1">
    <location>
        <begin position="920"/>
        <end position="979"/>
    </location>
</feature>
<evidence type="ECO:0000313" key="3">
    <source>
        <dbReference type="EMBL" id="GAU96589.1"/>
    </source>
</evidence>
<feature type="compositionally biased region" description="Basic and acidic residues" evidence="1">
    <location>
        <begin position="950"/>
        <end position="961"/>
    </location>
</feature>
<feature type="compositionally biased region" description="Polar residues" evidence="1">
    <location>
        <begin position="266"/>
        <end position="277"/>
    </location>
</feature>
<dbReference type="InterPro" id="IPR035897">
    <property type="entry name" value="Toll_tir_struct_dom_sf"/>
</dbReference>
<dbReference type="GO" id="GO:0007165">
    <property type="term" value="P:signal transduction"/>
    <property type="evidence" value="ECO:0007669"/>
    <property type="project" value="InterPro"/>
</dbReference>
<dbReference type="InterPro" id="IPR000157">
    <property type="entry name" value="TIR_dom"/>
</dbReference>
<dbReference type="OrthoDB" id="10062307at2759"/>
<comment type="caution">
    <text evidence="3">The sequence shown here is derived from an EMBL/GenBank/DDBJ whole genome shotgun (WGS) entry which is preliminary data.</text>
</comment>
<name>A0A1D1V4B3_RAMVA</name>
<keyword evidence="4" id="KW-1185">Reference proteome</keyword>
<dbReference type="AlphaFoldDB" id="A0A1D1V4B3"/>
<dbReference type="Proteomes" id="UP000186922">
    <property type="component" value="Unassembled WGS sequence"/>
</dbReference>
<dbReference type="PANTHER" id="PTHR47508">
    <property type="entry name" value="SAM DOMAIN-CONTAINING PROTEIN-RELATED"/>
    <property type="match status" value="1"/>
</dbReference>
<evidence type="ECO:0000259" key="2">
    <source>
        <dbReference type="PROSITE" id="PS50104"/>
    </source>
</evidence>
<sequence length="979" mass="108575">MSHLSSSNSSFPAPRILPLSRCLSVEYRSATQGERNCGHAASPSGPTSLKREGLPLFFIVVSDSYQQPRPGEKYLPYFLAEIRLLLTVEKSFTSAFRFAAPALTEVRLEDEETVKWSDIVTPNNTLLICSPQEWSRYYIRNQNESSLGCITVDDTVRDAVTLRPLVTSEVLSHQSFVLKHFVLPNGCPINPADEAKFSLYDLSSPSRSITISTFKKSPLSFHPSSDPGAATLEGDMNILHESGHSTPFILKQPPSGLAHRRQMLNDHSPSKKGQISSGVDKRLSFNTSKNMPRLQSPMTMSTPGKKFLISYVQKEGKERAILLKNELERHGCTVFLDFENIVCGMDWQDVLNKAVKDCEVFVPLVTDSYGETLWTNREVKLADVMKKIVVPVSLIEHWPPSCLAIQFATTQHVQWSRNSSPWKDDRRSGSVFSPEEEKECVKFVARAILDLYQQLKTHYSALSAPATDTETPPFNFLSASVPRRMARTSSLKSYPYDSGRNLAVEEAKKPREGKPLIVVCAHPSQRSFIDQIREEMGSGDGKYDIWSTTDAPSLWSDTAREKMVTPQFDNQNQNPQFQRVSLMSSSSGGTASSGSPSESINGCLFQEKADEAGMVVLVLSAAFASSSICKHFLFYVERRKRIIPVVFEKFSMPGWMTTLIGNKEVEDCHAKNFIDRLRTKLNRAVNLDMHAECAEEDLSESNILKGLKFLHTNGIPPERSVYISGSGSHGLESAFLSREIANELSKLPKLCVATGGLLGVGQALSTQFLEARKHNLTTTGRTKQEECVYHVLPSYEESDQKEIADQNGDGTFNPAPTGKTFFVGKSLRERETVVGRYFKVCILIDGDTHAAHEATEAIWADNVVLPILKSGGAAGGDYDFRMDKAPAGVSEEHWAVIRSKESADSDIAVAVREIVAGLLPKTKDGKKPRTPRTPKSKAQVPLTPSSSYSLRDRTGRKRIFEEDSPITEEGSSTLSNSKF</sequence>
<protein>
    <recommendedName>
        <fullName evidence="2">TIR domain-containing protein</fullName>
    </recommendedName>
</protein>
<dbReference type="SUPFAM" id="SSF52200">
    <property type="entry name" value="Toll/Interleukin receptor TIR domain"/>
    <property type="match status" value="2"/>
</dbReference>
<evidence type="ECO:0000256" key="1">
    <source>
        <dbReference type="SAM" id="MobiDB-lite"/>
    </source>
</evidence>
<dbReference type="Pfam" id="PF13676">
    <property type="entry name" value="TIR_2"/>
    <property type="match status" value="1"/>
</dbReference>
<dbReference type="Gene3D" id="3.40.50.10140">
    <property type="entry name" value="Toll/interleukin-1 receptor homology (TIR) domain"/>
    <property type="match status" value="1"/>
</dbReference>
<gene>
    <name evidence="3" type="primary">RvY_08017-1</name>
    <name evidence="3" type="synonym">RvY_08017.1</name>
    <name evidence="3" type="ORF">RvY_08017</name>
</gene>
<accession>A0A1D1V4B3</accession>
<dbReference type="PANTHER" id="PTHR47508:SF1">
    <property type="entry name" value="NON-SPECIFIC SERINE_THREONINE PROTEIN KINASE"/>
    <property type="match status" value="1"/>
</dbReference>
<feature type="region of interest" description="Disordered" evidence="1">
    <location>
        <begin position="266"/>
        <end position="297"/>
    </location>
</feature>